<proteinExistence type="predicted"/>
<reference evidence="1" key="1">
    <citation type="submission" date="2020-10" db="EMBL/GenBank/DDBJ databases">
        <title>Unveiling of a novel bifunctional photoreceptor, Dualchrome1, isolated from a cosmopolitan green alga.</title>
        <authorList>
            <person name="Suzuki S."/>
            <person name="Kawachi M."/>
        </authorList>
    </citation>
    <scope>NUCLEOTIDE SEQUENCE</scope>
    <source>
        <strain evidence="1">NIES 2893</strain>
    </source>
</reference>
<dbReference type="Proteomes" id="UP000660262">
    <property type="component" value="Unassembled WGS sequence"/>
</dbReference>
<comment type="caution">
    <text evidence="1">The sequence shown here is derived from an EMBL/GenBank/DDBJ whole genome shotgun (WGS) entry which is preliminary data.</text>
</comment>
<organism evidence="1 2">
    <name type="scientific">Pycnococcus provasolii</name>
    <dbReference type="NCBI Taxonomy" id="41880"/>
    <lineage>
        <taxon>Eukaryota</taxon>
        <taxon>Viridiplantae</taxon>
        <taxon>Chlorophyta</taxon>
        <taxon>Pseudoscourfieldiophyceae</taxon>
        <taxon>Pseudoscourfieldiales</taxon>
        <taxon>Pycnococcaceae</taxon>
        <taxon>Pycnococcus</taxon>
    </lineage>
</organism>
<evidence type="ECO:0000313" key="2">
    <source>
        <dbReference type="Proteomes" id="UP000660262"/>
    </source>
</evidence>
<sequence length="170" mass="18592">MGFDDSLFDGDVVEKVFAALKSKGSLTYYVLDKFEPAMTKEALERCEGESVQYHGYSLAYHMILPLMKVFDLGLSPVGSSTNLIGDCGFARLKTRELVLTHLLNSFEADTPSEPEDTPGHSFLVSVREQIATAKSLQEEAQVAFRKALAAYNHRSAESRAATSEGGEGSF</sequence>
<evidence type="ECO:0000313" key="1">
    <source>
        <dbReference type="EMBL" id="GHP02086.1"/>
    </source>
</evidence>
<protein>
    <submittedName>
        <fullName evidence="1">Uncharacterized protein</fullName>
    </submittedName>
</protein>
<accession>A0A830H4L9</accession>
<dbReference type="AlphaFoldDB" id="A0A830H4L9"/>
<name>A0A830H4L9_9CHLO</name>
<gene>
    <name evidence="1" type="ORF">PPROV_000084200</name>
</gene>
<keyword evidence="2" id="KW-1185">Reference proteome</keyword>
<dbReference type="EMBL" id="BNJQ01000002">
    <property type="protein sequence ID" value="GHP02086.1"/>
    <property type="molecule type" value="Genomic_DNA"/>
</dbReference>